<dbReference type="PANTHER" id="PTHR45460">
    <property type="entry name" value="SIMILAR TO CYSTEINE PROTEINASE"/>
    <property type="match status" value="1"/>
</dbReference>
<dbReference type="Gene3D" id="2.130.10.130">
    <property type="entry name" value="Integrin alpha, N-terminal"/>
    <property type="match status" value="2"/>
</dbReference>
<keyword evidence="1" id="KW-0732">Signal</keyword>
<protein>
    <submittedName>
        <fullName evidence="2">FG-GAP-like repeat-containing protein</fullName>
    </submittedName>
</protein>
<evidence type="ECO:0000313" key="3">
    <source>
        <dbReference type="Proteomes" id="UP001595548"/>
    </source>
</evidence>
<proteinExistence type="predicted"/>
<dbReference type="PANTHER" id="PTHR45460:SF2">
    <property type="entry name" value="ALPHA 1,3 GLUCANASE, GH71 FAMILY (EUROFUNG)"/>
    <property type="match status" value="1"/>
</dbReference>
<dbReference type="RefSeq" id="WP_382415205.1">
    <property type="nucleotide sequence ID" value="NZ_AP031500.1"/>
</dbReference>
<accession>A0ABV7HT25</accession>
<dbReference type="EMBL" id="JBHRTL010000006">
    <property type="protein sequence ID" value="MFC3154777.1"/>
    <property type="molecule type" value="Genomic_DNA"/>
</dbReference>
<evidence type="ECO:0000256" key="1">
    <source>
        <dbReference type="ARBA" id="ARBA00022729"/>
    </source>
</evidence>
<gene>
    <name evidence="2" type="ORF">ACFOEB_06130</name>
</gene>
<evidence type="ECO:0000313" key="2">
    <source>
        <dbReference type="EMBL" id="MFC3154777.1"/>
    </source>
</evidence>
<comment type="caution">
    <text evidence="2">The sequence shown here is derived from an EMBL/GenBank/DDBJ whole genome shotgun (WGS) entry which is preliminary data.</text>
</comment>
<name>A0ABV7HT25_9GAMM</name>
<dbReference type="InterPro" id="IPR013517">
    <property type="entry name" value="FG-GAP"/>
</dbReference>
<dbReference type="InterPro" id="IPR028994">
    <property type="entry name" value="Integrin_alpha_N"/>
</dbReference>
<dbReference type="SUPFAM" id="SSF69318">
    <property type="entry name" value="Integrin alpha N-terminal domain"/>
    <property type="match status" value="1"/>
</dbReference>
<reference evidence="3" key="1">
    <citation type="journal article" date="2019" name="Int. J. Syst. Evol. Microbiol.">
        <title>The Global Catalogue of Microorganisms (GCM) 10K type strain sequencing project: providing services to taxonomists for standard genome sequencing and annotation.</title>
        <authorList>
            <consortium name="The Broad Institute Genomics Platform"/>
            <consortium name="The Broad Institute Genome Sequencing Center for Infectious Disease"/>
            <person name="Wu L."/>
            <person name="Ma J."/>
        </authorList>
    </citation>
    <scope>NUCLEOTIDE SEQUENCE [LARGE SCALE GENOMIC DNA]</scope>
    <source>
        <strain evidence="3">KCTC 52141</strain>
    </source>
</reference>
<dbReference type="Pfam" id="PF13517">
    <property type="entry name" value="FG-GAP_3"/>
    <property type="match status" value="2"/>
</dbReference>
<keyword evidence="3" id="KW-1185">Reference proteome</keyword>
<organism evidence="2 3">
    <name type="scientific">Gilvimarinus japonicus</name>
    <dbReference type="NCBI Taxonomy" id="1796469"/>
    <lineage>
        <taxon>Bacteria</taxon>
        <taxon>Pseudomonadati</taxon>
        <taxon>Pseudomonadota</taxon>
        <taxon>Gammaproteobacteria</taxon>
        <taxon>Cellvibrionales</taxon>
        <taxon>Cellvibrionaceae</taxon>
        <taxon>Gilvimarinus</taxon>
    </lineage>
</organism>
<dbReference type="Proteomes" id="UP001595548">
    <property type="component" value="Unassembled WGS sequence"/>
</dbReference>
<sequence>MLVLRWINTVTVRLVLLSSVVAMLFTPCFARAQKGVTQQEAVSLVKQYCGACHAPPSPQLLPKKDWPRVVDAMAELSAKRFGSTFIPDTALRHIKALYYGSSPERLASLPYIDATHPTLSFSAQALSVPTLVPQIMAITPLPSTGDSFSFLVADAEQGQLNRLWGPRGKVDAWREQGVADIALPVAVDMFDFNGDDLLDYVVADLGELAPNDNRAGKVFVLINKGNGSFAKKLLKDNLRRVSDVNALDLDQDGDTDIALAIFGGQGKGEVIWLENKGAEGYEEHPLLMLSGALSIDDADINNDGIVDLLTLVAQEHETLVAFIGQGKGQFERLDLVNAGHPMFGATSMTVTDLDQDGDQDILFTNGDAFDTQTDPKPYHGVQWLENKGGLNFSAHDVGRYYGAVNAVAADMDNDGDMDVVASSWVNNWDDPKRNALIWYENDGKQNFTPYPISQNYRGLVPLVINDFTGDGVMDILTGSFRMDLLHQSLRRENGVLSFDLEDRAAEAPKSDRLMMFTGHLKTP</sequence>